<dbReference type="KEGG" id="tva:4755419"/>
<organism evidence="1 2">
    <name type="scientific">Trichomonas vaginalis (strain ATCC PRA-98 / G3)</name>
    <dbReference type="NCBI Taxonomy" id="412133"/>
    <lineage>
        <taxon>Eukaryota</taxon>
        <taxon>Metamonada</taxon>
        <taxon>Parabasalia</taxon>
        <taxon>Trichomonadida</taxon>
        <taxon>Trichomonadidae</taxon>
        <taxon>Trichomonas</taxon>
    </lineage>
</organism>
<dbReference type="AlphaFoldDB" id="A2FBT3"/>
<dbReference type="InParanoid" id="A2FBT3"/>
<accession>A2FBT3</accession>
<dbReference type="EMBL" id="DS113707">
    <property type="protein sequence ID" value="EAX97633.1"/>
    <property type="molecule type" value="Genomic_DNA"/>
</dbReference>
<dbReference type="RefSeq" id="XP_001310563.1">
    <property type="nucleotide sequence ID" value="XM_001310562.1"/>
</dbReference>
<dbReference type="VEuPathDB" id="TrichDB:TVAG_382570"/>
<dbReference type="VEuPathDB" id="TrichDB:TVAGG3_0643210"/>
<protein>
    <submittedName>
        <fullName evidence="1">Uncharacterized protein</fullName>
    </submittedName>
</protein>
<keyword evidence="2" id="KW-1185">Reference proteome</keyword>
<evidence type="ECO:0000313" key="1">
    <source>
        <dbReference type="EMBL" id="EAX97633.1"/>
    </source>
</evidence>
<reference evidence="1" key="2">
    <citation type="journal article" date="2007" name="Science">
        <title>Draft genome sequence of the sexually transmitted pathogen Trichomonas vaginalis.</title>
        <authorList>
            <person name="Carlton J.M."/>
            <person name="Hirt R.P."/>
            <person name="Silva J.C."/>
            <person name="Delcher A.L."/>
            <person name="Schatz M."/>
            <person name="Zhao Q."/>
            <person name="Wortman J.R."/>
            <person name="Bidwell S.L."/>
            <person name="Alsmark U.C.M."/>
            <person name="Besteiro S."/>
            <person name="Sicheritz-Ponten T."/>
            <person name="Noel C.J."/>
            <person name="Dacks J.B."/>
            <person name="Foster P.G."/>
            <person name="Simillion C."/>
            <person name="Van de Peer Y."/>
            <person name="Miranda-Saavedra D."/>
            <person name="Barton G.J."/>
            <person name="Westrop G.D."/>
            <person name="Mueller S."/>
            <person name="Dessi D."/>
            <person name="Fiori P.L."/>
            <person name="Ren Q."/>
            <person name="Paulsen I."/>
            <person name="Zhang H."/>
            <person name="Bastida-Corcuera F.D."/>
            <person name="Simoes-Barbosa A."/>
            <person name="Brown M.T."/>
            <person name="Hayes R.D."/>
            <person name="Mukherjee M."/>
            <person name="Okumura C.Y."/>
            <person name="Schneider R."/>
            <person name="Smith A.J."/>
            <person name="Vanacova S."/>
            <person name="Villalvazo M."/>
            <person name="Haas B.J."/>
            <person name="Pertea M."/>
            <person name="Feldblyum T.V."/>
            <person name="Utterback T.R."/>
            <person name="Shu C.L."/>
            <person name="Osoegawa K."/>
            <person name="de Jong P.J."/>
            <person name="Hrdy I."/>
            <person name="Horvathova L."/>
            <person name="Zubacova Z."/>
            <person name="Dolezal P."/>
            <person name="Malik S.B."/>
            <person name="Logsdon J.M. Jr."/>
            <person name="Henze K."/>
            <person name="Gupta A."/>
            <person name="Wang C.C."/>
            <person name="Dunne R.L."/>
            <person name="Upcroft J.A."/>
            <person name="Upcroft P."/>
            <person name="White O."/>
            <person name="Salzberg S.L."/>
            <person name="Tang P."/>
            <person name="Chiu C.-H."/>
            <person name="Lee Y.-S."/>
            <person name="Embley T.M."/>
            <person name="Coombs G.H."/>
            <person name="Mottram J.C."/>
            <person name="Tachezy J."/>
            <person name="Fraser-Liggett C.M."/>
            <person name="Johnson P.J."/>
        </authorList>
    </citation>
    <scope>NUCLEOTIDE SEQUENCE [LARGE SCALE GENOMIC DNA]</scope>
    <source>
        <strain evidence="1">G3</strain>
    </source>
</reference>
<evidence type="ECO:0000313" key="2">
    <source>
        <dbReference type="Proteomes" id="UP000001542"/>
    </source>
</evidence>
<name>A2FBT3_TRIV3</name>
<dbReference type="SMR" id="A2FBT3"/>
<gene>
    <name evidence="1" type="ORF">TVAG_382570</name>
</gene>
<dbReference type="InterPro" id="IPR003903">
    <property type="entry name" value="UIM_dom"/>
</dbReference>
<sequence length="79" mass="9318">MSYYQIDINPSSINPGYSEYNEEELAEIARAIELSKREQEDSDYIRRFVSDRNNLVPILSQLPGVKPDDPRFEKFYTQQ</sequence>
<dbReference type="Proteomes" id="UP000001542">
    <property type="component" value="Unassembled WGS sequence"/>
</dbReference>
<proteinExistence type="predicted"/>
<reference evidence="1" key="1">
    <citation type="submission" date="2006-10" db="EMBL/GenBank/DDBJ databases">
        <authorList>
            <person name="Amadeo P."/>
            <person name="Zhao Q."/>
            <person name="Wortman J."/>
            <person name="Fraser-Liggett C."/>
            <person name="Carlton J."/>
        </authorList>
    </citation>
    <scope>NUCLEOTIDE SEQUENCE</scope>
    <source>
        <strain evidence="1">G3</strain>
    </source>
</reference>
<dbReference type="PROSITE" id="PS50330">
    <property type="entry name" value="UIM"/>
    <property type="match status" value="1"/>
</dbReference>